<proteinExistence type="predicted"/>
<dbReference type="AlphaFoldDB" id="A0A2S2E582"/>
<keyword evidence="2" id="KW-1185">Reference proteome</keyword>
<dbReference type="Proteomes" id="UP000245728">
    <property type="component" value="Chromosome"/>
</dbReference>
<dbReference type="OrthoDB" id="5959816at2"/>
<organism evidence="1 2">
    <name type="scientific">Saliniradius amylolyticus</name>
    <dbReference type="NCBI Taxonomy" id="2183582"/>
    <lineage>
        <taxon>Bacteria</taxon>
        <taxon>Pseudomonadati</taxon>
        <taxon>Pseudomonadota</taxon>
        <taxon>Gammaproteobacteria</taxon>
        <taxon>Alteromonadales</taxon>
        <taxon>Alteromonadaceae</taxon>
        <taxon>Saliniradius</taxon>
    </lineage>
</organism>
<dbReference type="Gene3D" id="1.10.260.40">
    <property type="entry name" value="lambda repressor-like DNA-binding domains"/>
    <property type="match status" value="1"/>
</dbReference>
<dbReference type="GO" id="GO:0003677">
    <property type="term" value="F:DNA binding"/>
    <property type="evidence" value="ECO:0007669"/>
    <property type="project" value="InterPro"/>
</dbReference>
<dbReference type="InterPro" id="IPR010982">
    <property type="entry name" value="Lambda_DNA-bd_dom_sf"/>
</dbReference>
<dbReference type="KEGG" id="salh:HMF8227_02341"/>
<dbReference type="RefSeq" id="WP_109340337.1">
    <property type="nucleotide sequence ID" value="NZ_CP029347.1"/>
</dbReference>
<reference evidence="1 2" key="1">
    <citation type="submission" date="2018-05" db="EMBL/GenBank/DDBJ databases">
        <title>Salinimonas sp. HMF8227 Genome sequencing and assembly.</title>
        <authorList>
            <person name="Kang H."/>
            <person name="Kang J."/>
            <person name="Cha I."/>
            <person name="Kim H."/>
            <person name="Joh K."/>
        </authorList>
    </citation>
    <scope>NUCLEOTIDE SEQUENCE [LARGE SCALE GENOMIC DNA]</scope>
    <source>
        <strain evidence="1 2">HMF8227</strain>
    </source>
</reference>
<dbReference type="EMBL" id="CP029347">
    <property type="protein sequence ID" value="AWL12793.1"/>
    <property type="molecule type" value="Genomic_DNA"/>
</dbReference>
<evidence type="ECO:0000313" key="1">
    <source>
        <dbReference type="EMBL" id="AWL12793.1"/>
    </source>
</evidence>
<accession>A0A2S2E582</accession>
<evidence type="ECO:0000313" key="2">
    <source>
        <dbReference type="Proteomes" id="UP000245728"/>
    </source>
</evidence>
<protein>
    <submittedName>
        <fullName evidence="1">Uncharacterized protein</fullName>
    </submittedName>
</protein>
<gene>
    <name evidence="1" type="ORF">HMF8227_02341</name>
</gene>
<name>A0A2S2E582_9ALTE</name>
<sequence length="278" mass="30939">MQDSVLDRLTHVLGDRTLHGWGKSLGLSDGKIQNMRKGKTPDPELLSILSRTENVNINWLLTGDGAPFKVHAFTNGDDLQDYLSTALEDEPWRIIVVESYPEVTVVLHQPGQIDFAKRTIDYHVVEVLTGSRSKLLIEFLEQLARAGMLEVVQACTSLNKAEIRLGMVGPYWLFGNNDSCGHLTNNTRVMREGELEESNIEFQSWESSTSDNTQGIQINLMRAVVELLEQTLIEQKLTLTPNQKARVISAAYNHAIQAGATADTIQPQALTMAIDAVR</sequence>